<keyword evidence="3" id="KW-0808">Transferase</keyword>
<dbReference type="SUPFAM" id="SSF53335">
    <property type="entry name" value="S-adenosyl-L-methionine-dependent methyltransferases"/>
    <property type="match status" value="1"/>
</dbReference>
<protein>
    <submittedName>
        <fullName evidence="5">Class I SAM-dependent methyltransferase</fullName>
    </submittedName>
</protein>
<name>A0ABP7AP27_9ACTN</name>
<organism evidence="5 6">
    <name type="scientific">Kineosporia mesophila</name>
    <dbReference type="NCBI Taxonomy" id="566012"/>
    <lineage>
        <taxon>Bacteria</taxon>
        <taxon>Bacillati</taxon>
        <taxon>Actinomycetota</taxon>
        <taxon>Actinomycetes</taxon>
        <taxon>Kineosporiales</taxon>
        <taxon>Kineosporiaceae</taxon>
        <taxon>Kineosporia</taxon>
    </lineage>
</organism>
<comment type="caution">
    <text evidence="5">The sequence shown here is derived from an EMBL/GenBank/DDBJ whole genome shotgun (WGS) entry which is preliminary data.</text>
</comment>
<evidence type="ECO:0000313" key="6">
    <source>
        <dbReference type="Proteomes" id="UP001501074"/>
    </source>
</evidence>
<dbReference type="PANTHER" id="PTHR44942">
    <property type="entry name" value="METHYLTRANSF_11 DOMAIN-CONTAINING PROTEIN"/>
    <property type="match status" value="1"/>
</dbReference>
<evidence type="ECO:0000256" key="3">
    <source>
        <dbReference type="ARBA" id="ARBA00022679"/>
    </source>
</evidence>
<accession>A0ABP7AP27</accession>
<dbReference type="InterPro" id="IPR013216">
    <property type="entry name" value="Methyltransf_11"/>
</dbReference>
<dbReference type="Gene3D" id="3.40.50.150">
    <property type="entry name" value="Vaccinia Virus protein VP39"/>
    <property type="match status" value="1"/>
</dbReference>
<comment type="similarity">
    <text evidence="1">Belongs to the methyltransferase superfamily.</text>
</comment>
<evidence type="ECO:0000313" key="5">
    <source>
        <dbReference type="EMBL" id="GAA3636876.1"/>
    </source>
</evidence>
<keyword evidence="2 5" id="KW-0489">Methyltransferase</keyword>
<feature type="domain" description="Methyltransferase type 11" evidence="4">
    <location>
        <begin position="61"/>
        <end position="149"/>
    </location>
</feature>
<dbReference type="Pfam" id="PF08241">
    <property type="entry name" value="Methyltransf_11"/>
    <property type="match status" value="1"/>
</dbReference>
<evidence type="ECO:0000259" key="4">
    <source>
        <dbReference type="Pfam" id="PF08241"/>
    </source>
</evidence>
<dbReference type="CDD" id="cd02440">
    <property type="entry name" value="AdoMet_MTases"/>
    <property type="match status" value="1"/>
</dbReference>
<dbReference type="GO" id="GO:0032259">
    <property type="term" value="P:methylation"/>
    <property type="evidence" value="ECO:0007669"/>
    <property type="project" value="UniProtKB-KW"/>
</dbReference>
<keyword evidence="6" id="KW-1185">Reference proteome</keyword>
<evidence type="ECO:0000256" key="2">
    <source>
        <dbReference type="ARBA" id="ARBA00022603"/>
    </source>
</evidence>
<sequence length="275" mass="29388">MPCPVKTSGPSLFDYDECVPGPLHFDAHAALYDRGRPPYPDQLWTCLGSHGWLSPGGRVVELGAGSGLATRRLLAAGARVTAVEPGPALAGLLRERCPDASIILGTAEETGLDESAFDLAVIATAVHWLDLGLVLPKLHAALTPGGHLAVWRNAFGDPSVSLTPFRERVAQVVDRRPPGPPRSGPGELATAAWADALEAGGYFERVLVEEFAWAITLDRSQVRDLFTTFSDWSAAEADEVARSVDDLGGRVVEHYRTPLVVLRRTGHVPSAGNTF</sequence>
<dbReference type="InterPro" id="IPR051052">
    <property type="entry name" value="Diverse_substrate_MTase"/>
</dbReference>
<dbReference type="PANTHER" id="PTHR44942:SF4">
    <property type="entry name" value="METHYLTRANSFERASE TYPE 11 DOMAIN-CONTAINING PROTEIN"/>
    <property type="match status" value="1"/>
</dbReference>
<proteinExistence type="inferred from homology"/>
<dbReference type="GO" id="GO:0008168">
    <property type="term" value="F:methyltransferase activity"/>
    <property type="evidence" value="ECO:0007669"/>
    <property type="project" value="UniProtKB-KW"/>
</dbReference>
<evidence type="ECO:0000256" key="1">
    <source>
        <dbReference type="ARBA" id="ARBA00008361"/>
    </source>
</evidence>
<dbReference type="InterPro" id="IPR029063">
    <property type="entry name" value="SAM-dependent_MTases_sf"/>
</dbReference>
<dbReference type="EMBL" id="BAAAZO010000012">
    <property type="protein sequence ID" value="GAA3636876.1"/>
    <property type="molecule type" value="Genomic_DNA"/>
</dbReference>
<dbReference type="Proteomes" id="UP001501074">
    <property type="component" value="Unassembled WGS sequence"/>
</dbReference>
<reference evidence="6" key="1">
    <citation type="journal article" date="2019" name="Int. J. Syst. Evol. Microbiol.">
        <title>The Global Catalogue of Microorganisms (GCM) 10K type strain sequencing project: providing services to taxonomists for standard genome sequencing and annotation.</title>
        <authorList>
            <consortium name="The Broad Institute Genomics Platform"/>
            <consortium name="The Broad Institute Genome Sequencing Center for Infectious Disease"/>
            <person name="Wu L."/>
            <person name="Ma J."/>
        </authorList>
    </citation>
    <scope>NUCLEOTIDE SEQUENCE [LARGE SCALE GENOMIC DNA]</scope>
    <source>
        <strain evidence="6">JCM 16902</strain>
    </source>
</reference>
<gene>
    <name evidence="5" type="ORF">GCM10022223_64360</name>
</gene>